<comment type="caution">
    <text evidence="3">The sequence shown here is derived from an EMBL/GenBank/DDBJ whole genome shotgun (WGS) entry which is preliminary data.</text>
</comment>
<dbReference type="PANTHER" id="PTHR12826">
    <property type="entry name" value="RIBONUCLEASE Y"/>
    <property type="match status" value="1"/>
</dbReference>
<dbReference type="GO" id="GO:0003723">
    <property type="term" value="F:RNA binding"/>
    <property type="evidence" value="ECO:0007669"/>
    <property type="project" value="UniProtKB-KW"/>
</dbReference>
<dbReference type="Pfam" id="PF22891">
    <property type="entry name" value="KH_PNO1_2nd"/>
    <property type="match status" value="1"/>
</dbReference>
<protein>
    <recommendedName>
        <fullName evidence="2">K Homology domain-containing protein</fullName>
    </recommendedName>
</protein>
<dbReference type="InterPro" id="IPR019964">
    <property type="entry name" value="KH_domain_protein_archaea"/>
</dbReference>
<name>A0A0F9BPH2_9ZZZZ</name>
<feature type="domain" description="K Homology" evidence="2">
    <location>
        <begin position="1"/>
        <end position="67"/>
    </location>
</feature>
<dbReference type="AlphaFoldDB" id="A0A0F9BPH2"/>
<dbReference type="EMBL" id="LAZR01036844">
    <property type="protein sequence ID" value="KKL23789.1"/>
    <property type="molecule type" value="Genomic_DNA"/>
</dbReference>
<dbReference type="CDD" id="cd22390">
    <property type="entry name" value="KH-I_Dim2p_like_rpt2"/>
    <property type="match status" value="1"/>
</dbReference>
<keyword evidence="1" id="KW-0694">RNA-binding</keyword>
<sequence length="185" mass="21188">MKIGKNRIAVLIGKDGETKSNIERILGVLINLDSKTGNCEIIPEPDNPNYMALNVFTAQKVVKAINRGFNPSKAVKLLEENFELEVFNLLSILGKSEKRITRIKGRIIGRNGEMRKAIERFSESYISVYGKTISIISDYNNLQIARKAVTMLINGMPHHVVLKFLETKYNEKKREQFRQVYKPEF</sequence>
<dbReference type="PANTHER" id="PTHR12826:SF13">
    <property type="entry name" value="RNA-BINDING PROTEIN PNO1"/>
    <property type="match status" value="1"/>
</dbReference>
<gene>
    <name evidence="3" type="ORF">LCGC14_2421860</name>
</gene>
<organism evidence="3">
    <name type="scientific">marine sediment metagenome</name>
    <dbReference type="NCBI Taxonomy" id="412755"/>
    <lineage>
        <taxon>unclassified sequences</taxon>
        <taxon>metagenomes</taxon>
        <taxon>ecological metagenomes</taxon>
    </lineage>
</organism>
<dbReference type="SMART" id="SM00322">
    <property type="entry name" value="KH"/>
    <property type="match status" value="2"/>
</dbReference>
<dbReference type="InterPro" id="IPR004087">
    <property type="entry name" value="KH_dom"/>
</dbReference>
<dbReference type="SUPFAM" id="SSF54791">
    <property type="entry name" value="Eukaryotic type KH-domain (KH-domain type I)"/>
    <property type="match status" value="2"/>
</dbReference>
<evidence type="ECO:0000313" key="3">
    <source>
        <dbReference type="EMBL" id="KKL23789.1"/>
    </source>
</evidence>
<reference evidence="3" key="1">
    <citation type="journal article" date="2015" name="Nature">
        <title>Complex archaea that bridge the gap between prokaryotes and eukaryotes.</title>
        <authorList>
            <person name="Spang A."/>
            <person name="Saw J.H."/>
            <person name="Jorgensen S.L."/>
            <person name="Zaremba-Niedzwiedzka K."/>
            <person name="Martijn J."/>
            <person name="Lind A.E."/>
            <person name="van Eijk R."/>
            <person name="Schleper C."/>
            <person name="Guy L."/>
            <person name="Ettema T.J."/>
        </authorList>
    </citation>
    <scope>NUCLEOTIDE SEQUENCE</scope>
</reference>
<dbReference type="NCBIfam" id="TIGR03665">
    <property type="entry name" value="arCOG04150"/>
    <property type="match status" value="1"/>
</dbReference>
<dbReference type="InterPro" id="IPR036612">
    <property type="entry name" value="KH_dom_type_1_sf"/>
</dbReference>
<proteinExistence type="predicted"/>
<dbReference type="Gene3D" id="3.30.1370.10">
    <property type="entry name" value="K Homology domain, type 1"/>
    <property type="match status" value="2"/>
</dbReference>
<feature type="domain" description="K Homology" evidence="2">
    <location>
        <begin position="78"/>
        <end position="154"/>
    </location>
</feature>
<accession>A0A0F9BPH2</accession>
<evidence type="ECO:0000259" key="2">
    <source>
        <dbReference type="SMART" id="SM00322"/>
    </source>
</evidence>
<dbReference type="InterPro" id="IPR055211">
    <property type="entry name" value="KH_PNO1_2nd"/>
</dbReference>
<evidence type="ECO:0000256" key="1">
    <source>
        <dbReference type="ARBA" id="ARBA00022884"/>
    </source>
</evidence>